<comment type="similarity">
    <text evidence="1">Belongs to the PPR family. P subfamily.</text>
</comment>
<dbReference type="InterPro" id="IPR002885">
    <property type="entry name" value="PPR_rpt"/>
</dbReference>
<keyword evidence="5" id="KW-1185">Reference proteome</keyword>
<dbReference type="Proteomes" id="UP001472677">
    <property type="component" value="Unassembled WGS sequence"/>
</dbReference>
<evidence type="ECO:0000256" key="1">
    <source>
        <dbReference type="ARBA" id="ARBA00007626"/>
    </source>
</evidence>
<dbReference type="InterPro" id="IPR011990">
    <property type="entry name" value="TPR-like_helical_dom_sf"/>
</dbReference>
<proteinExistence type="inferred from homology"/>
<dbReference type="NCBIfam" id="TIGR00756">
    <property type="entry name" value="PPR"/>
    <property type="match status" value="1"/>
</dbReference>
<reference evidence="4 5" key="1">
    <citation type="journal article" date="2024" name="G3 (Bethesda)">
        <title>Genome assembly of Hibiscus sabdariffa L. provides insights into metabolisms of medicinal natural products.</title>
        <authorList>
            <person name="Kim T."/>
        </authorList>
    </citation>
    <scope>NUCLEOTIDE SEQUENCE [LARGE SCALE GENOMIC DNA]</scope>
    <source>
        <strain evidence="4">TK-2024</strain>
        <tissue evidence="4">Old leaves</tissue>
    </source>
</reference>
<dbReference type="PANTHER" id="PTHR47932:SF34">
    <property type="entry name" value="OS10G0147250 PROTEIN"/>
    <property type="match status" value="1"/>
</dbReference>
<evidence type="ECO:0000256" key="2">
    <source>
        <dbReference type="ARBA" id="ARBA00022737"/>
    </source>
</evidence>
<evidence type="ECO:0000256" key="3">
    <source>
        <dbReference type="PROSITE-ProRule" id="PRU00708"/>
    </source>
</evidence>
<dbReference type="Gene3D" id="1.25.40.10">
    <property type="entry name" value="Tetratricopeptide repeat domain"/>
    <property type="match status" value="1"/>
</dbReference>
<gene>
    <name evidence="4" type="ORF">V6N12_066637</name>
</gene>
<dbReference type="EMBL" id="JBBPBM010000046">
    <property type="protein sequence ID" value="KAK8522067.1"/>
    <property type="molecule type" value="Genomic_DNA"/>
</dbReference>
<accession>A0ABR2CQP8</accession>
<evidence type="ECO:0000313" key="4">
    <source>
        <dbReference type="EMBL" id="KAK8522067.1"/>
    </source>
</evidence>
<dbReference type="PROSITE" id="PS51375">
    <property type="entry name" value="PPR"/>
    <property type="match status" value="1"/>
</dbReference>
<name>A0ABR2CQP8_9ROSI</name>
<keyword evidence="2" id="KW-0677">Repeat</keyword>
<feature type="repeat" description="PPR" evidence="3">
    <location>
        <begin position="38"/>
        <end position="72"/>
    </location>
</feature>
<comment type="caution">
    <text evidence="4">The sequence shown here is derived from an EMBL/GenBank/DDBJ whole genome shotgun (WGS) entry which is preliminary data.</text>
</comment>
<dbReference type="Pfam" id="PF13041">
    <property type="entry name" value="PPR_2"/>
    <property type="match status" value="1"/>
</dbReference>
<evidence type="ECO:0000313" key="5">
    <source>
        <dbReference type="Proteomes" id="UP001472677"/>
    </source>
</evidence>
<sequence length="155" mass="17418">MAMMAMMKKKAGIRVGKVGIAHNMVKGMSKKSLIFNANVATYTTLVRGYCLNQDIDEALAVVQEMICKGLKQDKITYNALIKGLSEDVEIGGTIRFSYCSVIIRSLDRIGHCKEGMFKAEYELLVLMLRYFESGFEIYESLITGLLQRVNLFLPT</sequence>
<evidence type="ECO:0008006" key="6">
    <source>
        <dbReference type="Google" id="ProtNLM"/>
    </source>
</evidence>
<organism evidence="4 5">
    <name type="scientific">Hibiscus sabdariffa</name>
    <name type="common">roselle</name>
    <dbReference type="NCBI Taxonomy" id="183260"/>
    <lineage>
        <taxon>Eukaryota</taxon>
        <taxon>Viridiplantae</taxon>
        <taxon>Streptophyta</taxon>
        <taxon>Embryophyta</taxon>
        <taxon>Tracheophyta</taxon>
        <taxon>Spermatophyta</taxon>
        <taxon>Magnoliopsida</taxon>
        <taxon>eudicotyledons</taxon>
        <taxon>Gunneridae</taxon>
        <taxon>Pentapetalae</taxon>
        <taxon>rosids</taxon>
        <taxon>malvids</taxon>
        <taxon>Malvales</taxon>
        <taxon>Malvaceae</taxon>
        <taxon>Malvoideae</taxon>
        <taxon>Hibiscus</taxon>
    </lineage>
</organism>
<protein>
    <recommendedName>
        <fullName evidence="6">Pentatricopeptide repeat-containing protein</fullName>
    </recommendedName>
</protein>
<dbReference type="PANTHER" id="PTHR47932">
    <property type="entry name" value="ATPASE EXPRESSION PROTEIN 3"/>
    <property type="match status" value="1"/>
</dbReference>